<gene>
    <name evidence="1" type="ORF">LARSCL_LOCUS20669</name>
</gene>
<keyword evidence="2" id="KW-1185">Reference proteome</keyword>
<dbReference type="EMBL" id="CAXIEN010000452">
    <property type="protein sequence ID" value="CAL1298047.1"/>
    <property type="molecule type" value="Genomic_DNA"/>
</dbReference>
<name>A0AAV2BQ52_9ARAC</name>
<comment type="caution">
    <text evidence="1">The sequence shown here is derived from an EMBL/GenBank/DDBJ whole genome shotgun (WGS) entry which is preliminary data.</text>
</comment>
<evidence type="ECO:0000313" key="1">
    <source>
        <dbReference type="EMBL" id="CAL1298047.1"/>
    </source>
</evidence>
<dbReference type="AlphaFoldDB" id="A0AAV2BQ52"/>
<organism evidence="1 2">
    <name type="scientific">Larinioides sclopetarius</name>
    <dbReference type="NCBI Taxonomy" id="280406"/>
    <lineage>
        <taxon>Eukaryota</taxon>
        <taxon>Metazoa</taxon>
        <taxon>Ecdysozoa</taxon>
        <taxon>Arthropoda</taxon>
        <taxon>Chelicerata</taxon>
        <taxon>Arachnida</taxon>
        <taxon>Araneae</taxon>
        <taxon>Araneomorphae</taxon>
        <taxon>Entelegynae</taxon>
        <taxon>Araneoidea</taxon>
        <taxon>Araneidae</taxon>
        <taxon>Larinioides</taxon>
    </lineage>
</organism>
<accession>A0AAV2BQ52</accession>
<sequence>MKSFIWINQSIMMIRLAGNGSIKRVCMELLANDYFRYCRESAEDSIAEWLARWSTMQWDSGSNPRTFIFKTIISNNFIYMHLLFM</sequence>
<reference evidence="1 2" key="1">
    <citation type="submission" date="2024-04" db="EMBL/GenBank/DDBJ databases">
        <authorList>
            <person name="Rising A."/>
            <person name="Reimegard J."/>
            <person name="Sonavane S."/>
            <person name="Akerstrom W."/>
            <person name="Nylinder S."/>
            <person name="Hedman E."/>
            <person name="Kallberg Y."/>
        </authorList>
    </citation>
    <scope>NUCLEOTIDE SEQUENCE [LARGE SCALE GENOMIC DNA]</scope>
</reference>
<dbReference type="Proteomes" id="UP001497382">
    <property type="component" value="Unassembled WGS sequence"/>
</dbReference>
<evidence type="ECO:0000313" key="2">
    <source>
        <dbReference type="Proteomes" id="UP001497382"/>
    </source>
</evidence>
<proteinExistence type="predicted"/>
<protein>
    <submittedName>
        <fullName evidence="1">Uncharacterized protein</fullName>
    </submittedName>
</protein>